<feature type="domain" description="Transferrin-binding protein B C-lobe/N-lobe beta-barrel" evidence="12">
    <location>
        <begin position="286"/>
        <end position="457"/>
    </location>
</feature>
<evidence type="ECO:0000256" key="9">
    <source>
        <dbReference type="ARBA" id="ARBA00023628"/>
    </source>
</evidence>
<evidence type="ECO:0000256" key="8">
    <source>
        <dbReference type="ARBA" id="ARBA00023288"/>
    </source>
</evidence>
<dbReference type="Pfam" id="PF01298">
    <property type="entry name" value="TbpB_B_D"/>
    <property type="match status" value="2"/>
</dbReference>
<feature type="chain" id="PRO_5008612211" description="Transferrin-binding protein B" evidence="11">
    <location>
        <begin position="27"/>
        <end position="729"/>
    </location>
</feature>
<proteinExistence type="predicted"/>
<sequence length="729" mass="77994">MKHIPLTTLCVAISAVLLTACGGSSGGSNPPAPTPIPNAGNAGNAGGTGNTGGTGSTDNAGNTGGTGGANSGTGSAGNSGNANSGTGSANTPEPKYQDVPTTPNNKEQVSSIQEPAMGFGMALSKINLYDQQDTPLDEKDIITLDGKKQVAKGEKSPLPFSLDVENKLLDGYMAKMNEADKNAIGKRIKEQNKQISDAELAKQIKENVRKSPDFQQVITSLENKIFHSNDKTTKATTRDLKYVDYGYYLVNDANYLTVRKTDEPRLWNSGPVGGVFYNGTTTAKELPTQDTVKYKGHWDFMTDVAKNKRNRFSEVKETYQAGWWYGASSKDEYNRLLTQEGSAPDGHSGEYGHSSEFTVDFSKKSLTGGLFSNLQDSHKQAVTKTKRYDINASIHGNRFRGSAIAHDKKEESKTKHPFTSDATNKLEGGFYGPKGEELAGKFLTDDNKLFGVFGAKQEGKVEKTEAILDAYALGTFNTNNATTFTPFTKKQLDNFGNAKKLVLGSTVIDLVSTDATKNEFTKDKPKSTTNKAGETLMVNDKVSVKTYGYGRNFEYLKFGELSVGTSNSVFLQGERTATTGDKAVPTEGTAKYLGNWVGYITGKDTGTGTGKSFNEAQDVADFDIDFGKKTVKGKLTTQGRQDPVFNITGQIAGNGWTGTASTAEANAGGYKIDSSSTGKSIVIKDAEVTGGFYGPNATEMGGSFAHKNSGDDGKVSVVFGTKKQQEVKQ</sequence>
<comment type="caution">
    <text evidence="15">The sequence shown here is derived from an EMBL/GenBank/DDBJ whole genome shotgun (WGS) entry which is preliminary data.</text>
</comment>
<dbReference type="Pfam" id="PF17483">
    <property type="entry name" value="TbpB_C"/>
    <property type="match status" value="1"/>
</dbReference>
<evidence type="ECO:0000259" key="12">
    <source>
        <dbReference type="Pfam" id="PF01298"/>
    </source>
</evidence>
<dbReference type="InterPro" id="IPR038197">
    <property type="entry name" value="TbpB_C-lobe_sf"/>
</dbReference>
<dbReference type="GO" id="GO:0009279">
    <property type="term" value="C:cell outer membrane"/>
    <property type="evidence" value="ECO:0007669"/>
    <property type="project" value="UniProtKB-SubCell"/>
</dbReference>
<evidence type="ECO:0000259" key="13">
    <source>
        <dbReference type="Pfam" id="PF17483"/>
    </source>
</evidence>
<dbReference type="OrthoDB" id="6660701at2"/>
<dbReference type="PROSITE" id="PS51257">
    <property type="entry name" value="PROKAR_LIPOPROTEIN"/>
    <property type="match status" value="1"/>
</dbReference>
<evidence type="ECO:0000259" key="14">
    <source>
        <dbReference type="Pfam" id="PF17484"/>
    </source>
</evidence>
<evidence type="ECO:0000256" key="10">
    <source>
        <dbReference type="SAM" id="MobiDB-lite"/>
    </source>
</evidence>
<evidence type="ECO:0000256" key="7">
    <source>
        <dbReference type="ARBA" id="ARBA00023237"/>
    </source>
</evidence>
<feature type="compositionally biased region" description="Polar residues" evidence="10">
    <location>
        <begin position="99"/>
        <end position="110"/>
    </location>
</feature>
<feature type="compositionally biased region" description="Low complexity" evidence="10">
    <location>
        <begin position="78"/>
        <end position="91"/>
    </location>
</feature>
<dbReference type="Pfam" id="PF17484">
    <property type="entry name" value="TbpB_A"/>
    <property type="match status" value="1"/>
</dbReference>
<evidence type="ECO:0000256" key="4">
    <source>
        <dbReference type="ARBA" id="ARBA00023026"/>
    </source>
</evidence>
<evidence type="ECO:0000256" key="5">
    <source>
        <dbReference type="ARBA" id="ARBA00023136"/>
    </source>
</evidence>
<dbReference type="Proteomes" id="UP000092607">
    <property type="component" value="Unassembled WGS sequence"/>
</dbReference>
<accession>A0A1B8Q7U1</accession>
<organism evidence="15 16">
    <name type="scientific">Moraxella lacunata</name>
    <dbReference type="NCBI Taxonomy" id="477"/>
    <lineage>
        <taxon>Bacteria</taxon>
        <taxon>Pseudomonadati</taxon>
        <taxon>Pseudomonadota</taxon>
        <taxon>Gammaproteobacteria</taxon>
        <taxon>Moraxellales</taxon>
        <taxon>Moraxellaceae</taxon>
        <taxon>Moraxella</taxon>
    </lineage>
</organism>
<feature type="region of interest" description="Disordered" evidence="10">
    <location>
        <begin position="24"/>
        <end position="110"/>
    </location>
</feature>
<evidence type="ECO:0000313" key="15">
    <source>
        <dbReference type="EMBL" id="OBX66392.1"/>
    </source>
</evidence>
<dbReference type="InterPro" id="IPR011250">
    <property type="entry name" value="OMP/PagP_B-barrel"/>
</dbReference>
<keyword evidence="8" id="KW-0449">Lipoprotein</keyword>
<feature type="region of interest" description="Disordered" evidence="10">
    <location>
        <begin position="401"/>
        <end position="420"/>
    </location>
</feature>
<dbReference type="RefSeq" id="WP_065256785.1">
    <property type="nucleotide sequence ID" value="NZ_JARDJM010000013.1"/>
</dbReference>
<feature type="signal peptide" evidence="11">
    <location>
        <begin position="1"/>
        <end position="26"/>
    </location>
</feature>
<protein>
    <recommendedName>
        <fullName evidence="9">Transferrin-binding protein B</fullName>
    </recommendedName>
</protein>
<dbReference type="EMBL" id="LZMS01000013">
    <property type="protein sequence ID" value="OBX66392.1"/>
    <property type="molecule type" value="Genomic_DNA"/>
</dbReference>
<comment type="subcellular location">
    <subcellularLocation>
        <location evidence="2">Cell outer membrane</location>
        <topology evidence="2">Lipid-anchor</topology>
    </subcellularLocation>
    <subcellularLocation>
        <location evidence="1">Cell surface</location>
    </subcellularLocation>
</comment>
<feature type="domain" description="Transferrin-binding protein B N-lobe handle" evidence="14">
    <location>
        <begin position="95"/>
        <end position="149"/>
    </location>
</feature>
<gene>
    <name evidence="15" type="ORF">A9309_01425</name>
</gene>
<keyword evidence="4" id="KW-0843">Virulence</keyword>
<dbReference type="InterPro" id="IPR001677">
    <property type="entry name" value="TbpB_B_D"/>
</dbReference>
<dbReference type="InterPro" id="IPR035316">
    <property type="entry name" value="TbpB_C-lobe"/>
</dbReference>
<keyword evidence="7" id="KW-0998">Cell outer membrane</keyword>
<name>A0A1B8Q7U1_MORLA</name>
<keyword evidence="5" id="KW-0472">Membrane</keyword>
<keyword evidence="3 11" id="KW-0732">Signal</keyword>
<feature type="compositionally biased region" description="Gly residues" evidence="10">
    <location>
        <begin position="43"/>
        <end position="55"/>
    </location>
</feature>
<dbReference type="Gene3D" id="2.40.128.250">
    <property type="match status" value="1"/>
</dbReference>
<reference evidence="15 16" key="1">
    <citation type="submission" date="2016-06" db="EMBL/GenBank/DDBJ databases">
        <title>Draft genome of Moraxella lacunata CCUG 57757A.</title>
        <authorList>
            <person name="Salva-Serra F."/>
            <person name="Engstrom-Jakobsson H."/>
            <person name="Thorell K."/>
            <person name="Gonzales-Siles L."/>
            <person name="Karlsson R."/>
            <person name="Boulund F."/>
            <person name="Engstrand L."/>
            <person name="Kristiansson E."/>
            <person name="Moore E."/>
        </authorList>
    </citation>
    <scope>NUCLEOTIDE SEQUENCE [LARGE SCALE GENOMIC DNA]</scope>
    <source>
        <strain evidence="15 16">CCUG 57757A</strain>
    </source>
</reference>
<dbReference type="AlphaFoldDB" id="A0A1B8Q7U1"/>
<feature type="domain" description="Transferrin-binding protein B C-lobe/N-lobe beta-barrel" evidence="12">
    <location>
        <begin position="584"/>
        <end position="723"/>
    </location>
</feature>
<feature type="compositionally biased region" description="Basic and acidic residues" evidence="10">
    <location>
        <begin position="405"/>
        <end position="414"/>
    </location>
</feature>
<evidence type="ECO:0000256" key="2">
    <source>
        <dbReference type="ARBA" id="ARBA00004459"/>
    </source>
</evidence>
<evidence type="ECO:0000256" key="1">
    <source>
        <dbReference type="ARBA" id="ARBA00004241"/>
    </source>
</evidence>
<evidence type="ECO:0000313" key="16">
    <source>
        <dbReference type="Proteomes" id="UP000092607"/>
    </source>
</evidence>
<feature type="compositionally biased region" description="Gly residues" evidence="10">
    <location>
        <begin position="62"/>
        <end position="77"/>
    </location>
</feature>
<dbReference type="SUPFAM" id="SSF56925">
    <property type="entry name" value="OMPA-like"/>
    <property type="match status" value="2"/>
</dbReference>
<feature type="domain" description="Transferrin-binding protein B C-lobe handle" evidence="13">
    <location>
        <begin position="483"/>
        <end position="576"/>
    </location>
</feature>
<evidence type="ECO:0000256" key="3">
    <source>
        <dbReference type="ARBA" id="ARBA00022729"/>
    </source>
</evidence>
<evidence type="ECO:0000256" key="6">
    <source>
        <dbReference type="ARBA" id="ARBA00023139"/>
    </source>
</evidence>
<dbReference type="GO" id="GO:0009986">
    <property type="term" value="C:cell surface"/>
    <property type="evidence" value="ECO:0007669"/>
    <property type="project" value="UniProtKB-SubCell"/>
</dbReference>
<dbReference type="Gene3D" id="2.40.128.240">
    <property type="match status" value="1"/>
</dbReference>
<keyword evidence="6" id="KW-0564">Palmitate</keyword>
<dbReference type="InterPro" id="IPR038669">
    <property type="entry name" value="TbpB_N-lobe_sf"/>
</dbReference>
<dbReference type="Gene3D" id="2.40.160.90">
    <property type="match status" value="2"/>
</dbReference>
<dbReference type="InterPro" id="IPR035313">
    <property type="entry name" value="TbpB_N-lobe"/>
</dbReference>
<evidence type="ECO:0000256" key="11">
    <source>
        <dbReference type="SAM" id="SignalP"/>
    </source>
</evidence>